<dbReference type="EMBL" id="BGPR01014112">
    <property type="protein sequence ID" value="GBN63787.1"/>
    <property type="molecule type" value="Genomic_DNA"/>
</dbReference>
<protein>
    <submittedName>
        <fullName evidence="2">Uncharacterized protein</fullName>
    </submittedName>
</protein>
<feature type="compositionally biased region" description="Basic and acidic residues" evidence="1">
    <location>
        <begin position="62"/>
        <end position="81"/>
    </location>
</feature>
<evidence type="ECO:0000313" key="3">
    <source>
        <dbReference type="Proteomes" id="UP000499080"/>
    </source>
</evidence>
<accession>A0A4Y2QKG4</accession>
<name>A0A4Y2QKG4_ARAVE</name>
<keyword evidence="3" id="KW-1185">Reference proteome</keyword>
<evidence type="ECO:0000313" key="2">
    <source>
        <dbReference type="EMBL" id="GBN63787.1"/>
    </source>
</evidence>
<evidence type="ECO:0000256" key="1">
    <source>
        <dbReference type="SAM" id="MobiDB-lite"/>
    </source>
</evidence>
<dbReference type="AlphaFoldDB" id="A0A4Y2QKG4"/>
<organism evidence="2 3">
    <name type="scientific">Araneus ventricosus</name>
    <name type="common">Orbweaver spider</name>
    <name type="synonym">Epeira ventricosa</name>
    <dbReference type="NCBI Taxonomy" id="182803"/>
    <lineage>
        <taxon>Eukaryota</taxon>
        <taxon>Metazoa</taxon>
        <taxon>Ecdysozoa</taxon>
        <taxon>Arthropoda</taxon>
        <taxon>Chelicerata</taxon>
        <taxon>Arachnida</taxon>
        <taxon>Araneae</taxon>
        <taxon>Araneomorphae</taxon>
        <taxon>Entelegynae</taxon>
        <taxon>Araneoidea</taxon>
        <taxon>Araneidae</taxon>
        <taxon>Araneus</taxon>
    </lineage>
</organism>
<reference evidence="2 3" key="1">
    <citation type="journal article" date="2019" name="Sci. Rep.">
        <title>Orb-weaving spider Araneus ventricosus genome elucidates the spidroin gene catalogue.</title>
        <authorList>
            <person name="Kono N."/>
            <person name="Nakamura H."/>
            <person name="Ohtoshi R."/>
            <person name="Moran D.A.P."/>
            <person name="Shinohara A."/>
            <person name="Yoshida Y."/>
            <person name="Fujiwara M."/>
            <person name="Mori M."/>
            <person name="Tomita M."/>
            <person name="Arakawa K."/>
        </authorList>
    </citation>
    <scope>NUCLEOTIDE SEQUENCE [LARGE SCALE GENOMIC DNA]</scope>
</reference>
<dbReference type="Proteomes" id="UP000499080">
    <property type="component" value="Unassembled WGS sequence"/>
</dbReference>
<feature type="region of interest" description="Disordered" evidence="1">
    <location>
        <begin position="62"/>
        <end position="104"/>
    </location>
</feature>
<sequence length="138" mass="15191">MTKRPPVGVAWKFGEGVTDQVRSRHLTAVQNHEVRPKIALLCVASKRDLNVTKTNIVAPLDKDRFSDKQINDTRRASDKDPPVGQAGRRPVYIKSVENKGPPAGVMSFEGTVSVHELSMSSNHGKRLRISAKNNPKIG</sequence>
<feature type="region of interest" description="Disordered" evidence="1">
    <location>
        <begin position="119"/>
        <end position="138"/>
    </location>
</feature>
<comment type="caution">
    <text evidence="2">The sequence shown here is derived from an EMBL/GenBank/DDBJ whole genome shotgun (WGS) entry which is preliminary data.</text>
</comment>
<gene>
    <name evidence="2" type="ORF">AVEN_246654_1</name>
</gene>
<proteinExistence type="predicted"/>